<accession>A0A2I1INC5</accession>
<feature type="region of interest" description="Disordered" evidence="1">
    <location>
        <begin position="133"/>
        <end position="174"/>
    </location>
</feature>
<feature type="domain" description="Phage shock protein PspC N-terminal" evidence="3">
    <location>
        <begin position="19"/>
        <end position="70"/>
    </location>
</feature>
<dbReference type="InterPro" id="IPR007168">
    <property type="entry name" value="Phageshock_PspC_N"/>
</dbReference>
<evidence type="ECO:0000256" key="2">
    <source>
        <dbReference type="SAM" id="Phobius"/>
    </source>
</evidence>
<sequence length="416" mass="43493">MKNTSKSLSTKLAEGAWIRSHGVLGGVCGAIRNATGYDLNLIRILAVVLALFFFPGAMLSYGLAWLLLPDASGASHMDNLTSPGAGLFGAGFFILFGVLSITSWDNSAAGSWALLSIVVLGVICLLLAKTSGKKSGRKNSAPASRPADFSPSSDAGARPEPTAPPKPLPPRQVKPALSGKLQLAGAGLGLLGAALYILVSSPATAATLLTAFGIALAIFALTALVANARGHKSGLPGILATLALIFGSPLLLIVWAVPNEIATTPVSKAGEILGQRAFQLRAESLSDLNSPVEGGIVSHSYASDATVLIPPNWKGTIEITMDQGRTLTTVMAQTWQTNLPKNATSFTFNNNLPLPTGTLEAADLQLGDGPYRLESRNVDQTNTCILTRGSDEEKAKHRYRLHVKGGRLTLIEGKIK</sequence>
<evidence type="ECO:0000256" key="1">
    <source>
        <dbReference type="SAM" id="MobiDB-lite"/>
    </source>
</evidence>
<dbReference type="Pfam" id="PF04024">
    <property type="entry name" value="PspC"/>
    <property type="match status" value="1"/>
</dbReference>
<feature type="transmembrane region" description="Helical" evidence="2">
    <location>
        <begin position="80"/>
        <end position="103"/>
    </location>
</feature>
<reference evidence="4 5" key="1">
    <citation type="submission" date="2017-12" db="EMBL/GenBank/DDBJ databases">
        <title>Phylogenetic diversity of female urinary microbiome.</title>
        <authorList>
            <person name="Thomas-White K."/>
            <person name="Wolfe A.J."/>
        </authorList>
    </citation>
    <scope>NUCLEOTIDE SEQUENCE [LARGE SCALE GENOMIC DNA]</scope>
    <source>
        <strain evidence="4 5">UMB0402</strain>
    </source>
</reference>
<comment type="caution">
    <text evidence="4">The sequence shown here is derived from an EMBL/GenBank/DDBJ whole genome shotgun (WGS) entry which is preliminary data.</text>
</comment>
<feature type="transmembrane region" description="Helical" evidence="2">
    <location>
        <begin position="181"/>
        <end position="199"/>
    </location>
</feature>
<evidence type="ECO:0000313" key="4">
    <source>
        <dbReference type="EMBL" id="PKY72624.1"/>
    </source>
</evidence>
<feature type="transmembrane region" description="Helical" evidence="2">
    <location>
        <begin position="109"/>
        <end position="128"/>
    </location>
</feature>
<dbReference type="EMBL" id="PKKO01000002">
    <property type="protein sequence ID" value="PKY72624.1"/>
    <property type="molecule type" value="Genomic_DNA"/>
</dbReference>
<dbReference type="STRING" id="33007.HMPREF3198_01634"/>
<name>A0A2I1INC5_9ACTO</name>
<keyword evidence="2" id="KW-0472">Membrane</keyword>
<evidence type="ECO:0000313" key="5">
    <source>
        <dbReference type="Proteomes" id="UP000235122"/>
    </source>
</evidence>
<dbReference type="RefSeq" id="WP_024331159.1">
    <property type="nucleotide sequence ID" value="NZ_JASOXK010000002.1"/>
</dbReference>
<protein>
    <submittedName>
        <fullName evidence="4">PspC domain-containing protein</fullName>
    </submittedName>
</protein>
<dbReference type="GeneID" id="35867856"/>
<feature type="transmembrane region" description="Helical" evidence="2">
    <location>
        <begin position="238"/>
        <end position="257"/>
    </location>
</feature>
<dbReference type="AlphaFoldDB" id="A0A2I1INC5"/>
<organism evidence="4 5">
    <name type="scientific">Winkia neuii</name>
    <dbReference type="NCBI Taxonomy" id="33007"/>
    <lineage>
        <taxon>Bacteria</taxon>
        <taxon>Bacillati</taxon>
        <taxon>Actinomycetota</taxon>
        <taxon>Actinomycetes</taxon>
        <taxon>Actinomycetales</taxon>
        <taxon>Actinomycetaceae</taxon>
        <taxon>Winkia</taxon>
    </lineage>
</organism>
<keyword evidence="2" id="KW-1133">Transmembrane helix</keyword>
<keyword evidence="2" id="KW-0812">Transmembrane</keyword>
<feature type="compositionally biased region" description="Pro residues" evidence="1">
    <location>
        <begin position="161"/>
        <end position="172"/>
    </location>
</feature>
<proteinExistence type="predicted"/>
<evidence type="ECO:0000259" key="3">
    <source>
        <dbReference type="Pfam" id="PF04024"/>
    </source>
</evidence>
<gene>
    <name evidence="4" type="ORF">CYJ19_02970</name>
</gene>
<keyword evidence="5" id="KW-1185">Reference proteome</keyword>
<feature type="transmembrane region" description="Helical" evidence="2">
    <location>
        <begin position="205"/>
        <end position="226"/>
    </location>
</feature>
<dbReference type="Proteomes" id="UP000235122">
    <property type="component" value="Unassembled WGS sequence"/>
</dbReference>
<feature type="transmembrane region" description="Helical" evidence="2">
    <location>
        <begin position="41"/>
        <end position="68"/>
    </location>
</feature>